<feature type="transmembrane region" description="Helical" evidence="1">
    <location>
        <begin position="12"/>
        <end position="36"/>
    </location>
</feature>
<dbReference type="EMBL" id="MTYJ01000120">
    <property type="protein sequence ID" value="OQV13606.1"/>
    <property type="molecule type" value="Genomic_DNA"/>
</dbReference>
<sequence length="113" mass="12834">MQALSHFKVISAIGVFVSLAFLLFSTASTVMMSYWWDRYLWYLRQYGFATIPAQPAILMPMILHAMHGGLALNELVYLSARSLRDASHLDRRLKDGFGDKVKVNGFIENCGQF</sequence>
<gene>
    <name evidence="2" type="ORF">BV898_12149</name>
</gene>
<keyword evidence="1" id="KW-1133">Transmembrane helix</keyword>
<proteinExistence type="predicted"/>
<organism evidence="2 3">
    <name type="scientific">Hypsibius exemplaris</name>
    <name type="common">Freshwater tardigrade</name>
    <dbReference type="NCBI Taxonomy" id="2072580"/>
    <lineage>
        <taxon>Eukaryota</taxon>
        <taxon>Metazoa</taxon>
        <taxon>Ecdysozoa</taxon>
        <taxon>Tardigrada</taxon>
        <taxon>Eutardigrada</taxon>
        <taxon>Parachela</taxon>
        <taxon>Hypsibioidea</taxon>
        <taxon>Hypsibiidae</taxon>
        <taxon>Hypsibius</taxon>
    </lineage>
</organism>
<dbReference type="AlphaFoldDB" id="A0A1W0WEH1"/>
<reference evidence="3" key="1">
    <citation type="submission" date="2017-01" db="EMBL/GenBank/DDBJ databases">
        <title>Comparative genomics of anhydrobiosis in the tardigrade Hypsibius dujardini.</title>
        <authorList>
            <person name="Yoshida Y."/>
            <person name="Koutsovoulos G."/>
            <person name="Laetsch D."/>
            <person name="Stevens L."/>
            <person name="Kumar S."/>
            <person name="Horikawa D."/>
            <person name="Ishino K."/>
            <person name="Komine S."/>
            <person name="Tomita M."/>
            <person name="Blaxter M."/>
            <person name="Arakawa K."/>
        </authorList>
    </citation>
    <scope>NUCLEOTIDE SEQUENCE [LARGE SCALE GENOMIC DNA]</scope>
    <source>
        <strain evidence="3">Z151</strain>
    </source>
</reference>
<keyword evidence="1" id="KW-0472">Membrane</keyword>
<keyword evidence="3" id="KW-1185">Reference proteome</keyword>
<accession>A0A1W0WEH1</accession>
<feature type="transmembrane region" description="Helical" evidence="1">
    <location>
        <begin position="56"/>
        <end position="78"/>
    </location>
</feature>
<evidence type="ECO:0000256" key="1">
    <source>
        <dbReference type="SAM" id="Phobius"/>
    </source>
</evidence>
<evidence type="ECO:0000313" key="2">
    <source>
        <dbReference type="EMBL" id="OQV13606.1"/>
    </source>
</evidence>
<comment type="caution">
    <text evidence="2">The sequence shown here is derived from an EMBL/GenBank/DDBJ whole genome shotgun (WGS) entry which is preliminary data.</text>
</comment>
<name>A0A1W0WEH1_HYPEX</name>
<protein>
    <submittedName>
        <fullName evidence="2">Uncharacterized protein</fullName>
    </submittedName>
</protein>
<evidence type="ECO:0000313" key="3">
    <source>
        <dbReference type="Proteomes" id="UP000192578"/>
    </source>
</evidence>
<dbReference type="Proteomes" id="UP000192578">
    <property type="component" value="Unassembled WGS sequence"/>
</dbReference>
<keyword evidence="1" id="KW-0812">Transmembrane</keyword>